<keyword evidence="1 7" id="KW-0436">Ligase</keyword>
<dbReference type="Proteomes" id="UP001244490">
    <property type="component" value="Unassembled WGS sequence"/>
</dbReference>
<evidence type="ECO:0000256" key="3">
    <source>
        <dbReference type="ARBA" id="ARBA00022840"/>
    </source>
</evidence>
<dbReference type="SUPFAM" id="SSF52374">
    <property type="entry name" value="Nucleotidylyl transferase"/>
    <property type="match status" value="1"/>
</dbReference>
<feature type="non-terminal residue" evidence="7">
    <location>
        <position position="1"/>
    </location>
</feature>
<evidence type="ECO:0000259" key="6">
    <source>
        <dbReference type="Pfam" id="PF00749"/>
    </source>
</evidence>
<feature type="domain" description="Glutamyl/glutaminyl-tRNA synthetase class Ib catalytic" evidence="6">
    <location>
        <begin position="2"/>
        <end position="86"/>
    </location>
</feature>
<dbReference type="GO" id="GO:0006425">
    <property type="term" value="P:glutaminyl-tRNA aminoacylation"/>
    <property type="evidence" value="ECO:0007669"/>
    <property type="project" value="TreeGrafter"/>
</dbReference>
<keyword evidence="4" id="KW-0648">Protein biosynthesis</keyword>
<keyword evidence="3" id="KW-0067">ATP-binding</keyword>
<dbReference type="InterPro" id="IPR050132">
    <property type="entry name" value="Gln/Glu-tRNA_Ligase"/>
</dbReference>
<gene>
    <name evidence="7" type="ORF">Q6294_31300</name>
</gene>
<dbReference type="RefSeq" id="WP_305202521.1">
    <property type="nucleotide sequence ID" value="NZ_JAUUIA010000744.1"/>
</dbReference>
<dbReference type="PANTHER" id="PTHR43097:SF5">
    <property type="entry name" value="GLUTAMATE--TRNA LIGASE"/>
    <property type="match status" value="1"/>
</dbReference>
<dbReference type="Pfam" id="PF00749">
    <property type="entry name" value="tRNA-synt_1c"/>
    <property type="match status" value="1"/>
</dbReference>
<evidence type="ECO:0000256" key="5">
    <source>
        <dbReference type="ARBA" id="ARBA00023146"/>
    </source>
</evidence>
<dbReference type="FunFam" id="3.90.800.10:FF:000001">
    <property type="entry name" value="Glutamine--tRNA ligase"/>
    <property type="match status" value="1"/>
</dbReference>
<evidence type="ECO:0000313" key="8">
    <source>
        <dbReference type="Proteomes" id="UP001244490"/>
    </source>
</evidence>
<dbReference type="Gene3D" id="3.90.800.10">
    <property type="entry name" value="Glutamyl-tRNA Synthetase, Domain 3"/>
    <property type="match status" value="1"/>
</dbReference>
<organism evidence="7 8">
    <name type="scientific">Klebsiella pneumoniae</name>
    <dbReference type="NCBI Taxonomy" id="573"/>
    <lineage>
        <taxon>Bacteria</taxon>
        <taxon>Pseudomonadati</taxon>
        <taxon>Pseudomonadota</taxon>
        <taxon>Gammaproteobacteria</taxon>
        <taxon>Enterobacterales</taxon>
        <taxon>Enterobacteriaceae</taxon>
        <taxon>Klebsiella/Raoultella group</taxon>
        <taxon>Klebsiella</taxon>
        <taxon>Klebsiella pneumoniae complex</taxon>
    </lineage>
</organism>
<dbReference type="AlphaFoldDB" id="A0AAW8AJJ8"/>
<reference evidence="7" key="1">
    <citation type="submission" date="2023-07" db="EMBL/GenBank/DDBJ databases">
        <authorList>
            <person name="Peng Z."/>
        </authorList>
    </citation>
    <scope>NUCLEOTIDE SEQUENCE</scope>
    <source>
        <strain evidence="7">KP219</strain>
    </source>
</reference>
<dbReference type="GO" id="GO:0005524">
    <property type="term" value="F:ATP binding"/>
    <property type="evidence" value="ECO:0007669"/>
    <property type="project" value="UniProtKB-KW"/>
</dbReference>
<protein>
    <submittedName>
        <fullName evidence="7">Glutamate--tRNA ligase family protein</fullName>
    </submittedName>
</protein>
<evidence type="ECO:0000313" key="7">
    <source>
        <dbReference type="EMBL" id="MDP0971431.1"/>
    </source>
</evidence>
<sequence length="86" mass="10113">PSPYRDRSVAENLDLFERMRQGEFPDGTKTLRAKIDMAHPNLNRRDPVMYRIIHATHHNTGDQWCVYPMYDWAHGFEDSIEGITHS</sequence>
<dbReference type="Gene3D" id="3.40.50.620">
    <property type="entry name" value="HUPs"/>
    <property type="match status" value="1"/>
</dbReference>
<dbReference type="InterPro" id="IPR014729">
    <property type="entry name" value="Rossmann-like_a/b/a_fold"/>
</dbReference>
<dbReference type="InterPro" id="IPR020058">
    <property type="entry name" value="Glu/Gln-tRNA-synth_Ib_cat-dom"/>
</dbReference>
<name>A0AAW8AJJ8_KLEPN</name>
<keyword evidence="5" id="KW-0030">Aminoacyl-tRNA synthetase</keyword>
<evidence type="ECO:0000256" key="2">
    <source>
        <dbReference type="ARBA" id="ARBA00022741"/>
    </source>
</evidence>
<dbReference type="EMBL" id="JAUUIA010000744">
    <property type="protein sequence ID" value="MDP0971431.1"/>
    <property type="molecule type" value="Genomic_DNA"/>
</dbReference>
<feature type="non-terminal residue" evidence="7">
    <location>
        <position position="86"/>
    </location>
</feature>
<dbReference type="PANTHER" id="PTHR43097">
    <property type="entry name" value="GLUTAMINE-TRNA LIGASE"/>
    <property type="match status" value="1"/>
</dbReference>
<keyword evidence="2" id="KW-0547">Nucleotide-binding</keyword>
<accession>A0AAW8AJJ8</accession>
<evidence type="ECO:0000256" key="1">
    <source>
        <dbReference type="ARBA" id="ARBA00022598"/>
    </source>
</evidence>
<dbReference type="GO" id="GO:0005829">
    <property type="term" value="C:cytosol"/>
    <property type="evidence" value="ECO:0007669"/>
    <property type="project" value="TreeGrafter"/>
</dbReference>
<comment type="caution">
    <text evidence="7">The sequence shown here is derived from an EMBL/GenBank/DDBJ whole genome shotgun (WGS) entry which is preliminary data.</text>
</comment>
<evidence type="ECO:0000256" key="4">
    <source>
        <dbReference type="ARBA" id="ARBA00022917"/>
    </source>
</evidence>
<dbReference type="GO" id="GO:0004819">
    <property type="term" value="F:glutamine-tRNA ligase activity"/>
    <property type="evidence" value="ECO:0007669"/>
    <property type="project" value="TreeGrafter"/>
</dbReference>
<proteinExistence type="predicted"/>